<sequence>MNGYYRINKQRCLQKLESWSKFMIQGQRWKLYDDIHVDEVSKVFQARNRWFHGGLFLLDCLSKKLDHAYDCFLGIPLLEAGCKTDLNDLNIDYIKKNLHDMTPPSLYVFPKEGVEHDEWLGEWIFLDKLSSSRKWNVYFSERYEYDEFVRNVFFLPK</sequence>
<protein>
    <submittedName>
        <fullName evidence="1">Uncharacterized protein</fullName>
    </submittedName>
</protein>
<dbReference type="EMBL" id="QSCR01000062">
    <property type="protein sequence ID" value="RGY10943.1"/>
    <property type="molecule type" value="Genomic_DNA"/>
</dbReference>
<dbReference type="RefSeq" id="WP_117721856.1">
    <property type="nucleotide sequence ID" value="NZ_QSSO01000013.1"/>
</dbReference>
<dbReference type="OrthoDB" id="765945at2"/>
<comment type="caution">
    <text evidence="1">The sequence shown here is derived from an EMBL/GenBank/DDBJ whole genome shotgun (WGS) entry which is preliminary data.</text>
</comment>
<proteinExistence type="predicted"/>
<accession>A0A413IHJ4</accession>
<reference evidence="1 2" key="1">
    <citation type="submission" date="2018-08" db="EMBL/GenBank/DDBJ databases">
        <title>A genome reference for cultivated species of the human gut microbiota.</title>
        <authorList>
            <person name="Zou Y."/>
            <person name="Xue W."/>
            <person name="Luo G."/>
        </authorList>
    </citation>
    <scope>NUCLEOTIDE SEQUENCE [LARGE SCALE GENOMIC DNA]</scope>
    <source>
        <strain evidence="1 2">OF02-7</strain>
    </source>
</reference>
<dbReference type="AlphaFoldDB" id="A0A413IHJ4"/>
<evidence type="ECO:0000313" key="2">
    <source>
        <dbReference type="Proteomes" id="UP000286063"/>
    </source>
</evidence>
<gene>
    <name evidence="1" type="ORF">DXA50_19905</name>
</gene>
<evidence type="ECO:0000313" key="1">
    <source>
        <dbReference type="EMBL" id="RGY10943.1"/>
    </source>
</evidence>
<dbReference type="Proteomes" id="UP000286063">
    <property type="component" value="Unassembled WGS sequence"/>
</dbReference>
<name>A0A413IHJ4_9BACT</name>
<organism evidence="1 2">
    <name type="scientific">Butyricimonas virosa</name>
    <dbReference type="NCBI Taxonomy" id="544645"/>
    <lineage>
        <taxon>Bacteria</taxon>
        <taxon>Pseudomonadati</taxon>
        <taxon>Bacteroidota</taxon>
        <taxon>Bacteroidia</taxon>
        <taxon>Bacteroidales</taxon>
        <taxon>Odoribacteraceae</taxon>
        <taxon>Butyricimonas</taxon>
    </lineage>
</organism>